<gene>
    <name evidence="3" type="ORF">SAMN04487891_102418</name>
    <name evidence="4" type="ORF">SAMN05216293_1097</name>
</gene>
<protein>
    <recommendedName>
        <fullName evidence="7">EcxA zinc-binding domain-containing protein</fullName>
    </recommendedName>
</protein>
<feature type="domain" description="DUF5117" evidence="2">
    <location>
        <begin position="84"/>
        <end position="243"/>
    </location>
</feature>
<sequence>MVLLLYIFKKTLRRFRRLLFSFIILLATCPLWGQGNKIDPIGQIGFEGNLEVHLKDNQIIFGMDASLFGKQMLFTVHDKEYKHVVWKRYKDQVLLEAPRVQSLSKTIIPQNQDPDINHEILGVFPVMDSATSRTVYIDVSELFLNSSLARPSSIGTTVMVIKTYVENAKFLDNEMIVKVRRLLAKGKTQYFDTVHFSLFLLPKPMISREYDHRMGFFAEDENSFINHFPRHAKACIARWRLEKPNSNKVISKPIQPITFYFGKEVPEKWKPYIRAGIMEWAPAFEAAGFLDALQVRELPEEDGGWLAHSLHYSLIRFPYKEDVRHFSSNHGSTVKKVTDLRSGEILKADILIGSSYEDIMDNYFVRCAPMDPRAWQYPFPDDLMGELIQSIVAHETGHALGIKDANFGEYTYPFDKMRDKDWLEAMGHTPSIMGYARQNNIVQPEDSIPPYLLIPKVGPTDIYQIQWGYGNMEKNSLEDLVRLQDSVPWYRYNLNLFEVLGPGSGNEVVDNDDPVTSAELGLRNIKKVIELLPMVTQNEKDNALLERLYDKSLRFWNQEMEQVLTLVGGYTIQYKSGRQQGPVYNPIPRKQQIKALEFLIRNAFKVPSWLSHPEFSLRIRYSSGDETLLKYQIKLLKRVSSLLRLGRIEQMERSGKPYNGLLKSIVSTLREGMFKDFNNKQSMDFRTLDLQRAYISTLLEGVEQHKSNLESNNGNNETPYSSYIQSVFLSELKILKLNLEQGLKSMENEIVRTHMQYCLELLESVP</sequence>
<feature type="domain" description="EcxA zinc-binding" evidence="1">
    <location>
        <begin position="378"/>
        <end position="679"/>
    </location>
</feature>
<evidence type="ECO:0000313" key="3">
    <source>
        <dbReference type="EMBL" id="SFB80248.1"/>
    </source>
</evidence>
<dbReference type="PANTHER" id="PTHR38478">
    <property type="entry name" value="PEPTIDASE M1A AND M12B"/>
    <property type="match status" value="1"/>
</dbReference>
<dbReference type="EMBL" id="FOKU01000002">
    <property type="protein sequence ID" value="SFB80248.1"/>
    <property type="molecule type" value="Genomic_DNA"/>
</dbReference>
<comment type="caution">
    <text evidence="4">The sequence shown here is derived from an EMBL/GenBank/DDBJ whole genome shotgun (WGS) entry which is preliminary data.</text>
</comment>
<dbReference type="Proteomes" id="UP000198940">
    <property type="component" value="Unassembled WGS sequence"/>
</dbReference>
<dbReference type="InterPro" id="IPR033413">
    <property type="entry name" value="DUF5117"/>
</dbReference>
<reference evidence="4 5" key="1">
    <citation type="submission" date="2016-11" db="EMBL/GenBank/DDBJ databases">
        <authorList>
            <person name="Varghese N."/>
            <person name="Submissions S."/>
        </authorList>
    </citation>
    <scope>NUCLEOTIDE SEQUENCE [LARGE SCALE GENOMIC DNA]</scope>
    <source>
        <strain evidence="4 5">CGMCC 1.12174</strain>
        <strain evidence="3 6">DSM 26351</strain>
    </source>
</reference>
<evidence type="ECO:0000259" key="1">
    <source>
        <dbReference type="Pfam" id="PF16313"/>
    </source>
</evidence>
<dbReference type="Pfam" id="PF16313">
    <property type="entry name" value="DUF4953"/>
    <property type="match status" value="1"/>
</dbReference>
<dbReference type="AlphaFoldDB" id="A0A1M6SE36"/>
<dbReference type="SUPFAM" id="SSF55486">
    <property type="entry name" value="Metalloproteases ('zincins'), catalytic domain"/>
    <property type="match status" value="1"/>
</dbReference>
<dbReference type="Proteomes" id="UP000184031">
    <property type="component" value="Unassembled WGS sequence"/>
</dbReference>
<evidence type="ECO:0000313" key="6">
    <source>
        <dbReference type="Proteomes" id="UP000198940"/>
    </source>
</evidence>
<evidence type="ECO:0000313" key="4">
    <source>
        <dbReference type="EMBL" id="SHK42956.1"/>
    </source>
</evidence>
<organism evidence="4 5">
    <name type="scientific">Flagellimonas taeanensis</name>
    <dbReference type="NCBI Taxonomy" id="1005926"/>
    <lineage>
        <taxon>Bacteria</taxon>
        <taxon>Pseudomonadati</taxon>
        <taxon>Bacteroidota</taxon>
        <taxon>Flavobacteriia</taxon>
        <taxon>Flavobacteriales</taxon>
        <taxon>Flavobacteriaceae</taxon>
        <taxon>Flagellimonas</taxon>
    </lineage>
</organism>
<evidence type="ECO:0000313" key="5">
    <source>
        <dbReference type="Proteomes" id="UP000184031"/>
    </source>
</evidence>
<dbReference type="PANTHER" id="PTHR38478:SF1">
    <property type="entry name" value="ZINC DEPENDENT METALLOPROTEASE DOMAIN LIPOPROTEIN"/>
    <property type="match status" value="1"/>
</dbReference>
<dbReference type="OrthoDB" id="9776599at2"/>
<proteinExistence type="predicted"/>
<evidence type="ECO:0000259" key="2">
    <source>
        <dbReference type="Pfam" id="PF17148"/>
    </source>
</evidence>
<keyword evidence="6" id="KW-1185">Reference proteome</keyword>
<evidence type="ECO:0008006" key="7">
    <source>
        <dbReference type="Google" id="ProtNLM"/>
    </source>
</evidence>
<dbReference type="InterPro" id="IPR032534">
    <property type="entry name" value="EcxA_zinc-bd"/>
</dbReference>
<dbReference type="STRING" id="1055723.SAMN05216293_1097"/>
<name>A0A1M6SE36_9FLAO</name>
<dbReference type="Pfam" id="PF17148">
    <property type="entry name" value="DUF5117"/>
    <property type="match status" value="1"/>
</dbReference>
<accession>A0A1M6SE36</accession>
<dbReference type="EMBL" id="FRAT01000002">
    <property type="protein sequence ID" value="SHK42956.1"/>
    <property type="molecule type" value="Genomic_DNA"/>
</dbReference>